<dbReference type="AlphaFoldDB" id="A0A419VYL6"/>
<accession>A0A419VYL6</accession>
<evidence type="ECO:0000313" key="1">
    <source>
        <dbReference type="EMBL" id="RKD88254.1"/>
    </source>
</evidence>
<dbReference type="GO" id="GO:0006281">
    <property type="term" value="P:DNA repair"/>
    <property type="evidence" value="ECO:0007669"/>
    <property type="project" value="TreeGrafter"/>
</dbReference>
<keyword evidence="1" id="KW-0378">Hydrolase</keyword>
<dbReference type="GO" id="GO:0005829">
    <property type="term" value="C:cytosol"/>
    <property type="evidence" value="ECO:0007669"/>
    <property type="project" value="TreeGrafter"/>
</dbReference>
<dbReference type="OrthoDB" id="5504491at2"/>
<dbReference type="InterPro" id="IPR041492">
    <property type="entry name" value="HAD_2"/>
</dbReference>
<organism evidence="1 2">
    <name type="scientific">Mangrovibacterium diazotrophicum</name>
    <dbReference type="NCBI Taxonomy" id="1261403"/>
    <lineage>
        <taxon>Bacteria</taxon>
        <taxon>Pseudomonadati</taxon>
        <taxon>Bacteroidota</taxon>
        <taxon>Bacteroidia</taxon>
        <taxon>Marinilabiliales</taxon>
        <taxon>Prolixibacteraceae</taxon>
        <taxon>Mangrovibacterium</taxon>
    </lineage>
</organism>
<dbReference type="SFLD" id="SFLDS00003">
    <property type="entry name" value="Haloacid_Dehalogenase"/>
    <property type="match status" value="1"/>
</dbReference>
<dbReference type="EMBL" id="RAPN01000002">
    <property type="protein sequence ID" value="RKD88254.1"/>
    <property type="molecule type" value="Genomic_DNA"/>
</dbReference>
<dbReference type="InterPro" id="IPR050155">
    <property type="entry name" value="HAD-like_hydrolase_sf"/>
</dbReference>
<dbReference type="InterPro" id="IPR036412">
    <property type="entry name" value="HAD-like_sf"/>
</dbReference>
<dbReference type="Pfam" id="PF13419">
    <property type="entry name" value="HAD_2"/>
    <property type="match status" value="1"/>
</dbReference>
<comment type="caution">
    <text evidence="1">The sequence shown here is derived from an EMBL/GenBank/DDBJ whole genome shotgun (WGS) entry which is preliminary data.</text>
</comment>
<keyword evidence="2" id="KW-1185">Reference proteome</keyword>
<sequence>MKNFEMVVFDMAGTTVVDKNEVESCFLEAVNQTGLQATNDEINSMMGWSKLTVFQTLWNRQLTGASEKEIARRVDDSYAIFRETLEAHYLKSEILPTPGSLEIFDYLRKKDVKIALTTGFYRKVTDIILSKLGWNEGLDKNYTGTGLINASISSDQVKAGRPSPFMIFRAMELCDVNDVRQIIKIGDTPSDLGEGKNAGCQLSLGVTNGTHTREQLSQYENDGLFDSIAHFHDFLIKQD</sequence>
<dbReference type="Gene3D" id="3.40.50.1000">
    <property type="entry name" value="HAD superfamily/HAD-like"/>
    <property type="match status" value="1"/>
</dbReference>
<dbReference type="GO" id="GO:0008967">
    <property type="term" value="F:phosphoglycolate phosphatase activity"/>
    <property type="evidence" value="ECO:0007669"/>
    <property type="project" value="TreeGrafter"/>
</dbReference>
<dbReference type="PANTHER" id="PTHR43434:SF19">
    <property type="entry name" value="PHOSPHONOACETALDEHYDE HYDROLASE"/>
    <property type="match status" value="1"/>
</dbReference>
<name>A0A419VYL6_9BACT</name>
<reference evidence="1 2" key="1">
    <citation type="submission" date="2018-09" db="EMBL/GenBank/DDBJ databases">
        <title>Genomic Encyclopedia of Archaeal and Bacterial Type Strains, Phase II (KMG-II): from individual species to whole genera.</title>
        <authorList>
            <person name="Goeker M."/>
        </authorList>
    </citation>
    <scope>NUCLEOTIDE SEQUENCE [LARGE SCALE GENOMIC DNA]</scope>
    <source>
        <strain evidence="1 2">DSM 27148</strain>
    </source>
</reference>
<dbReference type="Gene3D" id="1.10.150.240">
    <property type="entry name" value="Putative phosphatase, domain 2"/>
    <property type="match status" value="1"/>
</dbReference>
<dbReference type="Proteomes" id="UP000283387">
    <property type="component" value="Unassembled WGS sequence"/>
</dbReference>
<dbReference type="InterPro" id="IPR023214">
    <property type="entry name" value="HAD_sf"/>
</dbReference>
<dbReference type="PANTHER" id="PTHR43434">
    <property type="entry name" value="PHOSPHOGLYCOLATE PHOSPHATASE"/>
    <property type="match status" value="1"/>
</dbReference>
<dbReference type="RefSeq" id="WP_120274426.1">
    <property type="nucleotide sequence ID" value="NZ_RAPN01000002.1"/>
</dbReference>
<dbReference type="SUPFAM" id="SSF56784">
    <property type="entry name" value="HAD-like"/>
    <property type="match status" value="1"/>
</dbReference>
<gene>
    <name evidence="1" type="ORF">BC643_3399</name>
</gene>
<proteinExistence type="predicted"/>
<dbReference type="InterPro" id="IPR023198">
    <property type="entry name" value="PGP-like_dom2"/>
</dbReference>
<evidence type="ECO:0000313" key="2">
    <source>
        <dbReference type="Proteomes" id="UP000283387"/>
    </source>
</evidence>
<protein>
    <submittedName>
        <fullName evidence="1">Phosphonatase-like hydrolase</fullName>
    </submittedName>
</protein>
<dbReference type="SFLD" id="SFLDG01129">
    <property type="entry name" value="C1.5:_HAD__Beta-PGM__Phosphata"/>
    <property type="match status" value="1"/>
</dbReference>